<gene>
    <name evidence="4" type="ORF">X797_004363</name>
</gene>
<dbReference type="Proteomes" id="UP000030151">
    <property type="component" value="Unassembled WGS sequence"/>
</dbReference>
<accession>A0A0A1UWE1</accession>
<evidence type="ECO:0000259" key="2">
    <source>
        <dbReference type="Pfam" id="PF17100"/>
    </source>
</evidence>
<dbReference type="Pfam" id="PF24883">
    <property type="entry name" value="NPHP3_N"/>
    <property type="match status" value="1"/>
</dbReference>
<dbReference type="EMBL" id="JELW01000005">
    <property type="protein sequence ID" value="EXV02234.1"/>
    <property type="molecule type" value="Genomic_DNA"/>
</dbReference>
<dbReference type="InterPro" id="IPR056884">
    <property type="entry name" value="NPHP3-like_N"/>
</dbReference>
<dbReference type="InterPro" id="IPR027417">
    <property type="entry name" value="P-loop_NTPase"/>
</dbReference>
<organism evidence="4 5">
    <name type="scientific">Metarhizium robertsii</name>
    <dbReference type="NCBI Taxonomy" id="568076"/>
    <lineage>
        <taxon>Eukaryota</taxon>
        <taxon>Fungi</taxon>
        <taxon>Dikarya</taxon>
        <taxon>Ascomycota</taxon>
        <taxon>Pezizomycotina</taxon>
        <taxon>Sordariomycetes</taxon>
        <taxon>Hypocreomycetidae</taxon>
        <taxon>Hypocreales</taxon>
        <taxon>Clavicipitaceae</taxon>
        <taxon>Metarhizium</taxon>
    </lineage>
</organism>
<feature type="domain" description="Nephrocystin 3-like N-terminal" evidence="3">
    <location>
        <begin position="435"/>
        <end position="605"/>
    </location>
</feature>
<evidence type="ECO:0000313" key="4">
    <source>
        <dbReference type="EMBL" id="EXV02234.1"/>
    </source>
</evidence>
<dbReference type="OrthoDB" id="4895690at2759"/>
<protein>
    <submittedName>
        <fullName evidence="4">NACHT domain protein</fullName>
    </submittedName>
</protein>
<comment type="caution">
    <text evidence="4">The sequence shown here is derived from an EMBL/GenBank/DDBJ whole genome shotgun (WGS) entry which is preliminary data.</text>
</comment>
<dbReference type="AlphaFoldDB" id="A0A0A1UWE1"/>
<name>A0A0A1UWE1_9HYPO</name>
<dbReference type="PANTHER" id="PTHR10039">
    <property type="entry name" value="AMELOGENIN"/>
    <property type="match status" value="1"/>
</dbReference>
<keyword evidence="1" id="KW-0677">Repeat</keyword>
<evidence type="ECO:0000259" key="3">
    <source>
        <dbReference type="Pfam" id="PF24883"/>
    </source>
</evidence>
<dbReference type="InterPro" id="IPR031359">
    <property type="entry name" value="NACHT_N"/>
</dbReference>
<dbReference type="Pfam" id="PF17100">
    <property type="entry name" value="NACHT_N"/>
    <property type="match status" value="1"/>
</dbReference>
<proteinExistence type="predicted"/>
<dbReference type="HOGENOM" id="CLU_000288_6_16_1"/>
<sequence length="890" mass="101988">MAMFLALYRNHNNITRYIGVALGTRLLWLIMPRHKKSKNAFSGHHLQQDGAATAPAEPVPTSHEIQASLTVPETKMSAEVTTQSFNLSQNLWNQAFDQLAKDEESLVEAYLKILAKLLLDNTLEDATAKESKEYLTQLLGRHEVSKRGDSSVPRLSQAAVKNLKAELGDHTQRQKFMSMLVEDGKAKALKSQKIAETLGNVAGTLLSVKPIVDAVLQIPQTAPAALPWAGICVGLNWEAKALLTRFRARHSHPGQPAAKVQAYRDGLAYITSRMNWYGAISHYLLSQEDKENESPALVSRILEERVRTIYQAVIVFQMKAVRYYHDNVLGQIFTAQEWDKLRQSVIDAENAFSKDWDTYKKVQAEQLWGKLMQSAKNSETQLRMMGETLEQFLSRQKNMDDESRDRECLRALFVLNPQDHMQNIENNKEKLCSDVCQWIFKHDKYVAFTDWNEGNMPTCRLLQIKAPAGMGKTMLLINIIRQHLHQPAALTSSLAYFFCQSGKSNARSAAAVVRSLLWMLLIQQPHLVNDLRREFEICGEALLTDGLGWEPISRFFKTTISREDVRPVCFLVDALDECEEGLDNLLQLISDSISSPKIMWLVSSRPEVSFEPSREKQQQQILQVLHISCQADLAERYIEHRLSKLCQSKLGCETFSGNIPQLVRQEIKMRKETNLLWLSFLFRTLDQTPGKQAINEIRRFPHNLRSLPIHLDTLAIVLGYDENHNLYKYVEECNSFLVRTYSHEQGEHEINIIHNTAREWLEGNRGELLSEKMQGHADIAKNSVKAMSRLKAIDIERWNTFDIVRWTSESNGLFWLYHLRDAMKTNPENVKELCDIGLGFLREYSSQWLFWLQLLSRTLWVTGFRNVTQFPLGKALDSMDKFLKVLQVSL</sequence>
<dbReference type="Gene3D" id="3.40.50.300">
    <property type="entry name" value="P-loop containing nucleotide triphosphate hydrolases"/>
    <property type="match status" value="1"/>
</dbReference>
<evidence type="ECO:0000256" key="1">
    <source>
        <dbReference type="ARBA" id="ARBA00022737"/>
    </source>
</evidence>
<evidence type="ECO:0000313" key="5">
    <source>
        <dbReference type="Proteomes" id="UP000030151"/>
    </source>
</evidence>
<reference evidence="4 5" key="1">
    <citation type="submission" date="2014-02" db="EMBL/GenBank/DDBJ databases">
        <title>The genome sequence of the entomopathogenic fungus Metarhizium robertsii ARSEF 2575.</title>
        <authorList>
            <person name="Giuliano Garisto Donzelli B."/>
            <person name="Roe B.A."/>
            <person name="Macmil S.L."/>
            <person name="Krasnoff S.B."/>
            <person name="Gibson D.M."/>
        </authorList>
    </citation>
    <scope>NUCLEOTIDE SEQUENCE [LARGE SCALE GENOMIC DNA]</scope>
    <source>
        <strain evidence="4 5">ARSEF 2575</strain>
    </source>
</reference>
<feature type="domain" description="NWD NACHT-NTPase N-terminal" evidence="2">
    <location>
        <begin position="89"/>
        <end position="355"/>
    </location>
</feature>
<dbReference type="PANTHER" id="PTHR10039:SF17">
    <property type="entry name" value="FUNGAL STAND N-TERMINAL GOODBYE DOMAIN-CONTAINING PROTEIN-RELATED"/>
    <property type="match status" value="1"/>
</dbReference>